<feature type="region of interest" description="Disordered" evidence="1">
    <location>
        <begin position="1"/>
        <end position="112"/>
    </location>
</feature>
<name>A0A2D4PML8_MICSU</name>
<dbReference type="AlphaFoldDB" id="A0A2D4PML8"/>
<evidence type="ECO:0000256" key="1">
    <source>
        <dbReference type="SAM" id="MobiDB-lite"/>
    </source>
</evidence>
<protein>
    <submittedName>
        <fullName evidence="2">Uncharacterized protein</fullName>
    </submittedName>
</protein>
<sequence>MRGVEICIPSTVSRKPHSPRGRYIERRRHKSNREVEPERLLHLLPREAGGGRGFKGKPQTSEHEIPGRVCPRANAEKGREKQSRRRDATGVTESPSAVPVDTFLFRDTSHSR</sequence>
<accession>A0A2D4PML8</accession>
<feature type="compositionally biased region" description="Basic and acidic residues" evidence="1">
    <location>
        <begin position="74"/>
        <end position="88"/>
    </location>
</feature>
<feature type="compositionally biased region" description="Basic residues" evidence="1">
    <location>
        <begin position="14"/>
        <end position="31"/>
    </location>
</feature>
<reference evidence="2" key="2">
    <citation type="submission" date="2017-11" db="EMBL/GenBank/DDBJ databases">
        <title>Coralsnake Venomics: Analyses of Venom Gland Transcriptomes and Proteomes of Six Brazilian Taxa.</title>
        <authorList>
            <person name="Aird S.D."/>
            <person name="Jorge da Silva N."/>
            <person name="Qiu L."/>
            <person name="Villar-Briones A."/>
            <person name="Aparecida-Saddi V."/>
            <person name="Campos-Telles M.P."/>
            <person name="Grau M."/>
            <person name="Mikheyev A.S."/>
        </authorList>
    </citation>
    <scope>NUCLEOTIDE SEQUENCE</scope>
    <source>
        <tissue evidence="2">Venom_gland</tissue>
    </source>
</reference>
<organism evidence="2">
    <name type="scientific">Micrurus surinamensis</name>
    <name type="common">Surinam coral snake</name>
    <dbReference type="NCBI Taxonomy" id="129470"/>
    <lineage>
        <taxon>Eukaryota</taxon>
        <taxon>Metazoa</taxon>
        <taxon>Chordata</taxon>
        <taxon>Craniata</taxon>
        <taxon>Vertebrata</taxon>
        <taxon>Euteleostomi</taxon>
        <taxon>Lepidosauria</taxon>
        <taxon>Squamata</taxon>
        <taxon>Bifurcata</taxon>
        <taxon>Unidentata</taxon>
        <taxon>Episquamata</taxon>
        <taxon>Toxicofera</taxon>
        <taxon>Serpentes</taxon>
        <taxon>Colubroidea</taxon>
        <taxon>Elapidae</taxon>
        <taxon>Elapinae</taxon>
        <taxon>Micrurus</taxon>
    </lineage>
</organism>
<reference evidence="2" key="1">
    <citation type="submission" date="2017-07" db="EMBL/GenBank/DDBJ databases">
        <authorList>
            <person name="Mikheyev A."/>
            <person name="Grau M."/>
        </authorList>
    </citation>
    <scope>NUCLEOTIDE SEQUENCE</scope>
    <source>
        <tissue evidence="2">Venom_gland</tissue>
    </source>
</reference>
<feature type="compositionally biased region" description="Basic and acidic residues" evidence="1">
    <location>
        <begin position="32"/>
        <end position="45"/>
    </location>
</feature>
<dbReference type="EMBL" id="IACN01088062">
    <property type="protein sequence ID" value="LAB59277.1"/>
    <property type="molecule type" value="Transcribed_RNA"/>
</dbReference>
<evidence type="ECO:0000313" key="2">
    <source>
        <dbReference type="EMBL" id="LAB59277.1"/>
    </source>
</evidence>
<proteinExistence type="predicted"/>